<sequence>MDGNQTRDTKIAGRYAEESTMADAAATAGKLFGREKITDTTVTLFAESANKIPDERFIRTKEVQAAGAVVGEDDEMPLELPVVDMASLVDPDSSASETAKLGSACREWGFFQLTNHGVEEAAMQQMKDSAAEFFRSPLESKNTVAVRDGFQGFGHHFNGGSSEKLDWAECLLLITQPLKDRRMDLWPATNPPTFRHALERYSAEIRNLARRLLGFMATDLGVSPAALLGAFFFAAAGTGTGTENDDKGQSMSMHHYPPWRHPEKVLGIAPHTDTQALTFLLHADDTPGLQVKKDGRWFPVRPLPRGALVVNVGDILDVLTNGDYVSVEHRVVPDAERGRTTVAVFQDACVQGMVTPLPELLLVDGGDAQARYRSVTKLDYLNGSVTALAQGRRFIDSLRK</sequence>
<evidence type="ECO:0000256" key="1">
    <source>
        <dbReference type="ARBA" id="ARBA00008056"/>
    </source>
</evidence>
<reference evidence="8" key="2">
    <citation type="journal article" date="2018" name="Plant J.">
        <title>The Sorghum bicolor reference genome: improved assembly, gene annotations, a transcriptome atlas, and signatures of genome organization.</title>
        <authorList>
            <person name="McCormick R.F."/>
            <person name="Truong S.K."/>
            <person name="Sreedasyam A."/>
            <person name="Jenkins J."/>
            <person name="Shu S."/>
            <person name="Sims D."/>
            <person name="Kennedy M."/>
            <person name="Amirebrahimi M."/>
            <person name="Weers B.D."/>
            <person name="McKinley B."/>
            <person name="Mattison A."/>
            <person name="Morishige D.T."/>
            <person name="Grimwood J."/>
            <person name="Schmutz J."/>
            <person name="Mullet J.E."/>
        </authorList>
    </citation>
    <scope>NUCLEOTIDE SEQUENCE [LARGE SCALE GENOMIC DNA]</scope>
    <source>
        <strain evidence="8">cv. BTx623</strain>
    </source>
</reference>
<dbReference type="Pfam" id="PF14226">
    <property type="entry name" value="DIOX_N"/>
    <property type="match status" value="1"/>
</dbReference>
<name>A0A1B6QP28_SORBI</name>
<dbReference type="InterPro" id="IPR027443">
    <property type="entry name" value="IPNS-like_sf"/>
</dbReference>
<keyword evidence="8" id="KW-1185">Reference proteome</keyword>
<dbReference type="AlphaFoldDB" id="A0A1B6QP28"/>
<dbReference type="FunFam" id="2.60.120.330:FF:000079">
    <property type="entry name" value="Protein SRG1"/>
    <property type="match status" value="1"/>
</dbReference>
<dbReference type="InterPro" id="IPR005123">
    <property type="entry name" value="Oxoglu/Fe-dep_dioxygenase_dom"/>
</dbReference>
<dbReference type="InterPro" id="IPR050295">
    <property type="entry name" value="Plant_2OG-oxidoreductases"/>
</dbReference>
<dbReference type="ExpressionAtlas" id="A0A1B6QP28">
    <property type="expression patterns" value="baseline and differential"/>
</dbReference>
<dbReference type="EMBL" id="CM000760">
    <property type="protein sequence ID" value="KXG39676.2"/>
    <property type="molecule type" value="Genomic_DNA"/>
</dbReference>
<reference evidence="7 8" key="1">
    <citation type="journal article" date="2009" name="Nature">
        <title>The Sorghum bicolor genome and the diversification of grasses.</title>
        <authorList>
            <person name="Paterson A.H."/>
            <person name="Bowers J.E."/>
            <person name="Bruggmann R."/>
            <person name="Dubchak I."/>
            <person name="Grimwood J."/>
            <person name="Gundlach H."/>
            <person name="Haberer G."/>
            <person name="Hellsten U."/>
            <person name="Mitros T."/>
            <person name="Poliakov A."/>
            <person name="Schmutz J."/>
            <person name="Spannagl M."/>
            <person name="Tang H."/>
            <person name="Wang X."/>
            <person name="Wicker T."/>
            <person name="Bharti A.K."/>
            <person name="Chapman J."/>
            <person name="Feltus F.A."/>
            <person name="Gowik U."/>
            <person name="Grigoriev I.V."/>
            <person name="Lyons E."/>
            <person name="Maher C.A."/>
            <person name="Martis M."/>
            <person name="Narechania A."/>
            <person name="Otillar R.P."/>
            <person name="Penning B.W."/>
            <person name="Salamov A.A."/>
            <person name="Wang Y."/>
            <person name="Zhang L."/>
            <person name="Carpita N.C."/>
            <person name="Freeling M."/>
            <person name="Gingle A.R."/>
            <person name="Hash C.T."/>
            <person name="Keller B."/>
            <person name="Klein P."/>
            <person name="Kresovich S."/>
            <person name="McCann M.C."/>
            <person name="Ming R."/>
            <person name="Peterson D.G."/>
            <person name="Mehboob-ur-Rahman"/>
            <person name="Ware D."/>
            <person name="Westhoff P."/>
            <person name="Mayer K.F."/>
            <person name="Messing J."/>
            <person name="Rokhsar D.S."/>
        </authorList>
    </citation>
    <scope>NUCLEOTIDE SEQUENCE [LARGE SCALE GENOMIC DNA]</scope>
    <source>
        <strain evidence="8">cv. BTx623</strain>
    </source>
</reference>
<keyword evidence="4 5" id="KW-0408">Iron</keyword>
<evidence type="ECO:0000313" key="8">
    <source>
        <dbReference type="Proteomes" id="UP000000768"/>
    </source>
</evidence>
<dbReference type="InterPro" id="IPR026992">
    <property type="entry name" value="DIOX_N"/>
</dbReference>
<evidence type="ECO:0000256" key="3">
    <source>
        <dbReference type="ARBA" id="ARBA00023002"/>
    </source>
</evidence>
<dbReference type="STRING" id="4558.A0A1B6QP28"/>
<dbReference type="InterPro" id="IPR044861">
    <property type="entry name" value="IPNS-like_FE2OG_OXY"/>
</dbReference>
<feature type="domain" description="Fe2OG dioxygenase" evidence="6">
    <location>
        <begin position="247"/>
        <end position="348"/>
    </location>
</feature>
<protein>
    <recommendedName>
        <fullName evidence="6">Fe2OG dioxygenase domain-containing protein</fullName>
    </recommendedName>
</protein>
<proteinExistence type="inferred from homology"/>
<dbReference type="PANTHER" id="PTHR47991">
    <property type="entry name" value="OXOGLUTARATE/IRON-DEPENDENT DIOXYGENASE"/>
    <property type="match status" value="1"/>
</dbReference>
<dbReference type="eggNOG" id="KOG0143">
    <property type="taxonomic scope" value="Eukaryota"/>
</dbReference>
<dbReference type="InParanoid" id="A0A1B6QP28"/>
<organism evidence="7 8">
    <name type="scientific">Sorghum bicolor</name>
    <name type="common">Sorghum</name>
    <name type="synonym">Sorghum vulgare</name>
    <dbReference type="NCBI Taxonomy" id="4558"/>
    <lineage>
        <taxon>Eukaryota</taxon>
        <taxon>Viridiplantae</taxon>
        <taxon>Streptophyta</taxon>
        <taxon>Embryophyta</taxon>
        <taxon>Tracheophyta</taxon>
        <taxon>Spermatophyta</taxon>
        <taxon>Magnoliopsida</taxon>
        <taxon>Liliopsida</taxon>
        <taxon>Poales</taxon>
        <taxon>Poaceae</taxon>
        <taxon>PACMAD clade</taxon>
        <taxon>Panicoideae</taxon>
        <taxon>Andropogonodae</taxon>
        <taxon>Andropogoneae</taxon>
        <taxon>Sorghinae</taxon>
        <taxon>Sorghum</taxon>
    </lineage>
</organism>
<comment type="similarity">
    <text evidence="1 5">Belongs to the iron/ascorbate-dependent oxidoreductase family.</text>
</comment>
<gene>
    <name evidence="7" type="ORF">SORBI_3001G340400</name>
</gene>
<evidence type="ECO:0000256" key="4">
    <source>
        <dbReference type="ARBA" id="ARBA00023004"/>
    </source>
</evidence>
<evidence type="ECO:0000256" key="5">
    <source>
        <dbReference type="RuleBase" id="RU003682"/>
    </source>
</evidence>
<evidence type="ECO:0000256" key="2">
    <source>
        <dbReference type="ARBA" id="ARBA00022723"/>
    </source>
</evidence>
<evidence type="ECO:0000313" key="7">
    <source>
        <dbReference type="EMBL" id="KXG39676.2"/>
    </source>
</evidence>
<keyword evidence="2 5" id="KW-0479">Metal-binding</keyword>
<dbReference type="Gene3D" id="2.60.120.330">
    <property type="entry name" value="B-lactam Antibiotic, Isopenicillin N Synthase, Chain"/>
    <property type="match status" value="1"/>
</dbReference>
<evidence type="ECO:0000259" key="6">
    <source>
        <dbReference type="PROSITE" id="PS51471"/>
    </source>
</evidence>
<dbReference type="Gramene" id="KXG39676">
    <property type="protein sequence ID" value="KXG39676"/>
    <property type="gene ID" value="SORBI_3001G340400"/>
</dbReference>
<dbReference type="SUPFAM" id="SSF51197">
    <property type="entry name" value="Clavaminate synthase-like"/>
    <property type="match status" value="1"/>
</dbReference>
<dbReference type="PROSITE" id="PS51471">
    <property type="entry name" value="FE2OG_OXY"/>
    <property type="match status" value="1"/>
</dbReference>
<dbReference type="Pfam" id="PF03171">
    <property type="entry name" value="2OG-FeII_Oxy"/>
    <property type="match status" value="1"/>
</dbReference>
<dbReference type="Proteomes" id="UP000000768">
    <property type="component" value="Chromosome 1"/>
</dbReference>
<keyword evidence="3 5" id="KW-0560">Oxidoreductase</keyword>
<accession>A0A1B6QP28</accession>
<dbReference type="GO" id="GO:0016491">
    <property type="term" value="F:oxidoreductase activity"/>
    <property type="evidence" value="ECO:0007669"/>
    <property type="project" value="UniProtKB-KW"/>
</dbReference>
<dbReference type="GO" id="GO:0046872">
    <property type="term" value="F:metal ion binding"/>
    <property type="evidence" value="ECO:0007669"/>
    <property type="project" value="UniProtKB-KW"/>
</dbReference>